<name>S8EVZ4_FOMSC</name>
<evidence type="ECO:0000313" key="1">
    <source>
        <dbReference type="EMBL" id="EPS93790.1"/>
    </source>
</evidence>
<keyword evidence="2" id="KW-1185">Reference proteome</keyword>
<accession>S8EVZ4</accession>
<organism evidence="1 2">
    <name type="scientific">Fomitopsis schrenkii</name>
    <name type="common">Brown rot fungus</name>
    <dbReference type="NCBI Taxonomy" id="2126942"/>
    <lineage>
        <taxon>Eukaryota</taxon>
        <taxon>Fungi</taxon>
        <taxon>Dikarya</taxon>
        <taxon>Basidiomycota</taxon>
        <taxon>Agaricomycotina</taxon>
        <taxon>Agaricomycetes</taxon>
        <taxon>Polyporales</taxon>
        <taxon>Fomitopsis</taxon>
    </lineage>
</organism>
<evidence type="ECO:0008006" key="3">
    <source>
        <dbReference type="Google" id="ProtNLM"/>
    </source>
</evidence>
<gene>
    <name evidence="1" type="ORF">FOMPIDRAFT_12490</name>
</gene>
<feature type="non-terminal residue" evidence="1">
    <location>
        <position position="201"/>
    </location>
</feature>
<dbReference type="OrthoDB" id="2205812at2759"/>
<dbReference type="eggNOG" id="ENOG502SCY7">
    <property type="taxonomic scope" value="Eukaryota"/>
</dbReference>
<reference evidence="1 2" key="1">
    <citation type="journal article" date="2012" name="Science">
        <title>The Paleozoic origin of enzymatic lignin decomposition reconstructed from 31 fungal genomes.</title>
        <authorList>
            <person name="Floudas D."/>
            <person name="Binder M."/>
            <person name="Riley R."/>
            <person name="Barry K."/>
            <person name="Blanchette R.A."/>
            <person name="Henrissat B."/>
            <person name="Martinez A.T."/>
            <person name="Otillar R."/>
            <person name="Spatafora J.W."/>
            <person name="Yadav J.S."/>
            <person name="Aerts A."/>
            <person name="Benoit I."/>
            <person name="Boyd A."/>
            <person name="Carlson A."/>
            <person name="Copeland A."/>
            <person name="Coutinho P.M."/>
            <person name="de Vries R.P."/>
            <person name="Ferreira P."/>
            <person name="Findley K."/>
            <person name="Foster B."/>
            <person name="Gaskell J."/>
            <person name="Glotzer D."/>
            <person name="Gorecki P."/>
            <person name="Heitman J."/>
            <person name="Hesse C."/>
            <person name="Hori C."/>
            <person name="Igarashi K."/>
            <person name="Jurgens J.A."/>
            <person name="Kallen N."/>
            <person name="Kersten P."/>
            <person name="Kohler A."/>
            <person name="Kuees U."/>
            <person name="Kumar T.K.A."/>
            <person name="Kuo A."/>
            <person name="LaButti K."/>
            <person name="Larrondo L.F."/>
            <person name="Lindquist E."/>
            <person name="Ling A."/>
            <person name="Lombard V."/>
            <person name="Lucas S."/>
            <person name="Lundell T."/>
            <person name="Martin R."/>
            <person name="McLaughlin D.J."/>
            <person name="Morgenstern I."/>
            <person name="Morin E."/>
            <person name="Murat C."/>
            <person name="Nagy L.G."/>
            <person name="Nolan M."/>
            <person name="Ohm R.A."/>
            <person name="Patyshakuliyeva A."/>
            <person name="Rokas A."/>
            <person name="Ruiz-Duenas F.J."/>
            <person name="Sabat G."/>
            <person name="Salamov A."/>
            <person name="Samejima M."/>
            <person name="Schmutz J."/>
            <person name="Slot J.C."/>
            <person name="St John F."/>
            <person name="Stenlid J."/>
            <person name="Sun H."/>
            <person name="Sun S."/>
            <person name="Syed K."/>
            <person name="Tsang A."/>
            <person name="Wiebenga A."/>
            <person name="Young D."/>
            <person name="Pisabarro A."/>
            <person name="Eastwood D.C."/>
            <person name="Martin F."/>
            <person name="Cullen D."/>
            <person name="Grigoriev I.V."/>
            <person name="Hibbett D.S."/>
        </authorList>
    </citation>
    <scope>NUCLEOTIDE SEQUENCE</scope>
    <source>
        <strain evidence="2">FP-58527</strain>
    </source>
</reference>
<dbReference type="AlphaFoldDB" id="S8EVZ4"/>
<dbReference type="EMBL" id="KE504256">
    <property type="protein sequence ID" value="EPS93790.1"/>
    <property type="molecule type" value="Genomic_DNA"/>
</dbReference>
<feature type="non-terminal residue" evidence="1">
    <location>
        <position position="1"/>
    </location>
</feature>
<proteinExistence type="predicted"/>
<dbReference type="InParanoid" id="S8EVZ4"/>
<protein>
    <recommendedName>
        <fullName evidence="3">Reverse transcriptase domain-containing protein</fullName>
    </recommendedName>
</protein>
<sequence length="201" mass="22514">LRASNLRGCNIPGATERLIATLFADDTTTFLRKDDSYADLMQILDTWCAASGAKFNKDKTEIIPIGLPEYRSEFLHTRKPTPDSEPIPDHIHIAKDGEAIRILGAWHGNDVNETQIWTPTIDKVEAALTRWELRKPTMAGRKHIVQMVVGGMTQYKAKVQGMPKQIEDALAKRVRKFMWADKTQAPVNTQTLHAPVSRGGL</sequence>
<evidence type="ECO:0000313" key="2">
    <source>
        <dbReference type="Proteomes" id="UP000015241"/>
    </source>
</evidence>
<dbReference type="HOGENOM" id="CLU_077575_1_0_1"/>
<dbReference type="Proteomes" id="UP000015241">
    <property type="component" value="Unassembled WGS sequence"/>
</dbReference>